<keyword evidence="2" id="KW-1185">Reference proteome</keyword>
<gene>
    <name evidence="1" type="ORF">GM920_09645</name>
</gene>
<comment type="caution">
    <text evidence="1">The sequence shown here is derived from an EMBL/GenBank/DDBJ whole genome shotgun (WGS) entry which is preliminary data.</text>
</comment>
<dbReference type="EMBL" id="WNXC01000002">
    <property type="protein sequence ID" value="MBB2149170.1"/>
    <property type="molecule type" value="Genomic_DNA"/>
</dbReference>
<evidence type="ECO:0000313" key="2">
    <source>
        <dbReference type="Proteomes" id="UP000636110"/>
    </source>
</evidence>
<sequence length="107" mass="11900">MSILKKMAKKKPQMDLKKMAEVISNIKKLIDMKLLSVDLSTRKFSIQPVLFENRDSTFKNNWLKAVALYWNAETGNSGGEGEFSICDINTGLSFGVFSLANGFTAST</sequence>
<proteinExistence type="predicted"/>
<name>A0ABR6EV88_9SPHI</name>
<protein>
    <submittedName>
        <fullName evidence="1">Uncharacterized protein</fullName>
    </submittedName>
</protein>
<dbReference type="Proteomes" id="UP000636110">
    <property type="component" value="Unassembled WGS sequence"/>
</dbReference>
<accession>A0ABR6EV88</accession>
<evidence type="ECO:0000313" key="1">
    <source>
        <dbReference type="EMBL" id="MBB2149170.1"/>
    </source>
</evidence>
<organism evidence="1 2">
    <name type="scientific">Pedobacter gandavensis</name>
    <dbReference type="NCBI Taxonomy" id="2679963"/>
    <lineage>
        <taxon>Bacteria</taxon>
        <taxon>Pseudomonadati</taxon>
        <taxon>Bacteroidota</taxon>
        <taxon>Sphingobacteriia</taxon>
        <taxon>Sphingobacteriales</taxon>
        <taxon>Sphingobacteriaceae</taxon>
        <taxon>Pedobacter</taxon>
    </lineage>
</organism>
<dbReference type="RefSeq" id="WP_182956314.1">
    <property type="nucleotide sequence ID" value="NZ_WNXC01000002.1"/>
</dbReference>
<reference evidence="1 2" key="1">
    <citation type="submission" date="2019-11" db="EMBL/GenBank/DDBJ databases">
        <title>Description of Pedobacter sp. LMG 31462T.</title>
        <authorList>
            <person name="Carlier A."/>
            <person name="Qi S."/>
            <person name="Vandamme P."/>
        </authorList>
    </citation>
    <scope>NUCLEOTIDE SEQUENCE [LARGE SCALE GENOMIC DNA]</scope>
    <source>
        <strain evidence="1 2">LMG 31462</strain>
    </source>
</reference>